<dbReference type="Gene3D" id="3.40.50.300">
    <property type="entry name" value="P-loop containing nucleotide triphosphate hydrolases"/>
    <property type="match status" value="1"/>
</dbReference>
<protein>
    <recommendedName>
        <fullName evidence="1">Endonuclease GajA/Old nuclease/RecF-like AAA domain-containing protein</fullName>
    </recommendedName>
</protein>
<dbReference type="Pfam" id="PF13175">
    <property type="entry name" value="AAA_15"/>
    <property type="match status" value="1"/>
</dbReference>
<evidence type="ECO:0000259" key="1">
    <source>
        <dbReference type="Pfam" id="PF13175"/>
    </source>
</evidence>
<dbReference type="EMBL" id="PYAA01000017">
    <property type="protein sequence ID" value="RAO00809.1"/>
    <property type="molecule type" value="Genomic_DNA"/>
</dbReference>
<proteinExistence type="predicted"/>
<dbReference type="Proteomes" id="UP000248966">
    <property type="component" value="Unassembled WGS sequence"/>
</dbReference>
<feature type="domain" description="Endonuclease GajA/Old nuclease/RecF-like AAA" evidence="1">
    <location>
        <begin position="1"/>
        <end position="47"/>
    </location>
</feature>
<sequence>MFVSKITIGNYRSCRQVSVRLRPEVTVLAGENNAGKTTVIDSLRQLTDALDGRRGPALTDGDMFDGVRRPS</sequence>
<name>A0A328N285_9ACTN</name>
<dbReference type="InterPro" id="IPR041685">
    <property type="entry name" value="AAA_GajA/Old/RecF-like"/>
</dbReference>
<dbReference type="AlphaFoldDB" id="A0A328N285"/>
<dbReference type="RefSeq" id="WP_112584351.1">
    <property type="nucleotide sequence ID" value="NZ_PYAA01000017.1"/>
</dbReference>
<reference evidence="2 3" key="1">
    <citation type="submission" date="2018-03" db="EMBL/GenBank/DDBJ databases">
        <title>Defining the species Micromonospora saelicesensis and Micromonospora noduli under the framework of genomics.</title>
        <authorList>
            <person name="Riesco R."/>
            <person name="Trujillo M.E."/>
        </authorList>
    </citation>
    <scope>NUCLEOTIDE SEQUENCE [LARGE SCALE GENOMIC DNA]</scope>
    <source>
        <strain evidence="2 3">LAH08</strain>
    </source>
</reference>
<evidence type="ECO:0000313" key="2">
    <source>
        <dbReference type="EMBL" id="RAO00809.1"/>
    </source>
</evidence>
<gene>
    <name evidence="2" type="ORF">LAH08_03062</name>
</gene>
<comment type="caution">
    <text evidence="2">The sequence shown here is derived from an EMBL/GenBank/DDBJ whole genome shotgun (WGS) entry which is preliminary data.</text>
</comment>
<dbReference type="InterPro" id="IPR027417">
    <property type="entry name" value="P-loop_NTPase"/>
</dbReference>
<evidence type="ECO:0000313" key="3">
    <source>
        <dbReference type="Proteomes" id="UP000248966"/>
    </source>
</evidence>
<organism evidence="2 3">
    <name type="scientific">Micromonospora noduli</name>
    <dbReference type="NCBI Taxonomy" id="709876"/>
    <lineage>
        <taxon>Bacteria</taxon>
        <taxon>Bacillati</taxon>
        <taxon>Actinomycetota</taxon>
        <taxon>Actinomycetes</taxon>
        <taxon>Micromonosporales</taxon>
        <taxon>Micromonosporaceae</taxon>
        <taxon>Micromonospora</taxon>
    </lineage>
</organism>
<accession>A0A328N285</accession>
<dbReference type="SUPFAM" id="SSF52540">
    <property type="entry name" value="P-loop containing nucleoside triphosphate hydrolases"/>
    <property type="match status" value="1"/>
</dbReference>